<evidence type="ECO:0000313" key="1">
    <source>
        <dbReference type="EMBL" id="SNR84950.1"/>
    </source>
</evidence>
<gene>
    <name evidence="1" type="ORF">SAMN06265364_11434</name>
</gene>
<dbReference type="AlphaFoldDB" id="A0A2N9QS91"/>
<comment type="caution">
    <text evidence="1">The sequence shown here is derived from an EMBL/GenBank/DDBJ whole genome shotgun (WGS) entry which is preliminary data.</text>
</comment>
<name>A0A2N9QS91_9BACT</name>
<dbReference type="GeneID" id="94030657"/>
<accession>A0A2N9QS91</accession>
<sequence length="101" mass="11070">MDTKRLLATSGSILMALSAFAANNQGAQDLVSRFLGSTIALSTMLIIGFFSIIGYVIVAMMARKRNRSIALWILFSLLGTPWLMILILFCIGKDNTGLQDR</sequence>
<protein>
    <submittedName>
        <fullName evidence="1">Uncharacterized protein</fullName>
    </submittedName>
</protein>
<dbReference type="RefSeq" id="WP_089366234.1">
    <property type="nucleotide sequence ID" value="NZ_CP023864.1"/>
</dbReference>
<reference evidence="1 2" key="1">
    <citation type="submission" date="2017-06" db="EMBL/GenBank/DDBJ databases">
        <authorList>
            <person name="Varghese N."/>
            <person name="Submissions S."/>
        </authorList>
    </citation>
    <scope>NUCLEOTIDE SEQUENCE [LARGE SCALE GENOMIC DNA]</scope>
    <source>
        <strain evidence="1 2">DSM 26989</strain>
    </source>
</reference>
<evidence type="ECO:0000313" key="2">
    <source>
        <dbReference type="Proteomes" id="UP000198427"/>
    </source>
</evidence>
<dbReference type="EMBL" id="FZNZ01000014">
    <property type="protein sequence ID" value="SNR84950.1"/>
    <property type="molecule type" value="Genomic_DNA"/>
</dbReference>
<dbReference type="OrthoDB" id="1076717at2"/>
<keyword evidence="2" id="KW-1185">Reference proteome</keyword>
<organism evidence="1 2">
    <name type="scientific">Prevotella jejuni</name>
    <dbReference type="NCBI Taxonomy" id="1177574"/>
    <lineage>
        <taxon>Bacteria</taxon>
        <taxon>Pseudomonadati</taxon>
        <taxon>Bacteroidota</taxon>
        <taxon>Bacteroidia</taxon>
        <taxon>Bacteroidales</taxon>
        <taxon>Prevotellaceae</taxon>
        <taxon>Prevotella</taxon>
    </lineage>
</organism>
<proteinExistence type="predicted"/>
<dbReference type="KEGG" id="pje:CRM71_15225"/>
<dbReference type="Proteomes" id="UP000198427">
    <property type="component" value="Unassembled WGS sequence"/>
</dbReference>